<proteinExistence type="predicted"/>
<feature type="compositionally biased region" description="Polar residues" evidence="1">
    <location>
        <begin position="106"/>
        <end position="115"/>
    </location>
</feature>
<evidence type="ECO:0000313" key="3">
    <source>
        <dbReference type="Proteomes" id="UP001165083"/>
    </source>
</evidence>
<feature type="compositionally biased region" description="Basic and acidic residues" evidence="1">
    <location>
        <begin position="90"/>
        <end position="105"/>
    </location>
</feature>
<feature type="compositionally biased region" description="Basic residues" evidence="1">
    <location>
        <begin position="572"/>
        <end position="583"/>
    </location>
</feature>
<gene>
    <name evidence="2" type="ORF">Plil01_001189200</name>
</gene>
<feature type="compositionally biased region" description="Basic residues" evidence="1">
    <location>
        <begin position="315"/>
        <end position="324"/>
    </location>
</feature>
<feature type="region of interest" description="Disordered" evidence="1">
    <location>
        <begin position="46"/>
        <end position="184"/>
    </location>
</feature>
<organism evidence="2 3">
    <name type="scientific">Phytophthora lilii</name>
    <dbReference type="NCBI Taxonomy" id="2077276"/>
    <lineage>
        <taxon>Eukaryota</taxon>
        <taxon>Sar</taxon>
        <taxon>Stramenopiles</taxon>
        <taxon>Oomycota</taxon>
        <taxon>Peronosporomycetes</taxon>
        <taxon>Peronosporales</taxon>
        <taxon>Peronosporaceae</taxon>
        <taxon>Phytophthora</taxon>
    </lineage>
</organism>
<sequence>MGSGHGPSDDAMADDDVELEFVSVMGVLVPIEVTKGVSAAARRFAAGDASGDEDDPEEESEPIRDTKSQTREEDAIDVSKTFSSNATEENAERNVSMEEMHKTENKSNNPQQQGYKSVDVDQEIKQQKQSDEVNISTDKAPKPTSSNSELNVDIVSLGGQGEKCKRRQQEEANESNGIESPGVSKRLVKAKIEAGFNCLSKNQKLMKKHKLEKGRQLKEEQKVKKKQNQPGDPGLTASNQVKKVVQTKMKEQQLKMDNENHIVNTKKMKKKSVNAQVQTAFESPKEDQKEGASIPRTANTNSDVAGLDGAQNQSVKHKIRMNKKKYSEAKPSAENIVKPSSATAKAKRSLKRPRCANDEVLKQPTLIKQLKTTSATVTDRIHETWILESDGEALPDNKNLIVGGSKPSKVRALTNTAVQSKTDHLRVDDRRCAYPSCSQQALNTSRCTDHNGRSRFLVPDCTKSAKPGGAHGHGSRNARPKTPAMEISQPLVVVSETAAPMKRKTCGRKLKNIASSAAQVTRSESHWSSKKAAESTRTSFSKKTSAEVFMNNKTGVHKRPRLNSASTTTTKSVKRVRKPRRAAAKTESATTDPDETSIALRSGNRITRILKKHYAVGQGGIPEEDALQMALELSEIEY</sequence>
<dbReference type="AlphaFoldDB" id="A0A9W6U8X2"/>
<dbReference type="Proteomes" id="UP001165083">
    <property type="component" value="Unassembled WGS sequence"/>
</dbReference>
<feature type="compositionally biased region" description="Acidic residues" evidence="1">
    <location>
        <begin position="50"/>
        <end position="60"/>
    </location>
</feature>
<comment type="caution">
    <text evidence="2">The sequence shown here is derived from an EMBL/GenBank/DDBJ whole genome shotgun (WGS) entry which is preliminary data.</text>
</comment>
<feature type="compositionally biased region" description="Basic and acidic residues" evidence="1">
    <location>
        <begin position="61"/>
        <end position="73"/>
    </location>
</feature>
<name>A0A9W6U8X2_9STRA</name>
<feature type="compositionally biased region" description="Basic and acidic residues" evidence="1">
    <location>
        <begin position="248"/>
        <end position="260"/>
    </location>
</feature>
<protein>
    <submittedName>
        <fullName evidence="2">Unnamed protein product</fullName>
    </submittedName>
</protein>
<reference evidence="2" key="1">
    <citation type="submission" date="2023-04" db="EMBL/GenBank/DDBJ databases">
        <title>Phytophthora lilii NBRC 32176.</title>
        <authorList>
            <person name="Ichikawa N."/>
            <person name="Sato H."/>
            <person name="Tonouchi N."/>
        </authorList>
    </citation>
    <scope>NUCLEOTIDE SEQUENCE</scope>
    <source>
        <strain evidence="2">NBRC 32176</strain>
    </source>
</reference>
<feature type="compositionally biased region" description="Basic and acidic residues" evidence="1">
    <location>
        <begin position="118"/>
        <end position="131"/>
    </location>
</feature>
<dbReference type="EMBL" id="BSXW01000704">
    <property type="protein sequence ID" value="GMF28276.1"/>
    <property type="molecule type" value="Genomic_DNA"/>
</dbReference>
<evidence type="ECO:0000256" key="1">
    <source>
        <dbReference type="SAM" id="MobiDB-lite"/>
    </source>
</evidence>
<accession>A0A9W6U8X2</accession>
<feature type="compositionally biased region" description="Polar residues" evidence="1">
    <location>
        <begin position="132"/>
        <end position="150"/>
    </location>
</feature>
<dbReference type="OrthoDB" id="125418at2759"/>
<feature type="region of interest" description="Disordered" evidence="1">
    <location>
        <begin position="206"/>
        <end position="353"/>
    </location>
</feature>
<evidence type="ECO:0000313" key="2">
    <source>
        <dbReference type="EMBL" id="GMF28276.1"/>
    </source>
</evidence>
<feature type="region of interest" description="Disordered" evidence="1">
    <location>
        <begin position="558"/>
        <end position="595"/>
    </location>
</feature>
<keyword evidence="3" id="KW-1185">Reference proteome</keyword>
<feature type="compositionally biased region" description="Basic and acidic residues" evidence="1">
    <location>
        <begin position="213"/>
        <end position="222"/>
    </location>
</feature>